<evidence type="ECO:0000313" key="1">
    <source>
        <dbReference type="EMBL" id="QHT20493.1"/>
    </source>
</evidence>
<name>A0A6C0DW27_9ZZZZ</name>
<proteinExistence type="predicted"/>
<accession>A0A6C0DW27</accession>
<protein>
    <recommendedName>
        <fullName evidence="2">HNH nuclease domain-containing protein</fullName>
    </recommendedName>
</protein>
<organism evidence="1">
    <name type="scientific">viral metagenome</name>
    <dbReference type="NCBI Taxonomy" id="1070528"/>
    <lineage>
        <taxon>unclassified sequences</taxon>
        <taxon>metagenomes</taxon>
        <taxon>organismal metagenomes</taxon>
    </lineage>
</organism>
<dbReference type="AlphaFoldDB" id="A0A6C0DW27"/>
<evidence type="ECO:0008006" key="2">
    <source>
        <dbReference type="Google" id="ProtNLM"/>
    </source>
</evidence>
<sequence length="218" mass="26159">MDEYIINSFIFKEINYTEDIFKYTLSHSNNLYITVNEIQKHISRLIKTSIIIIADSGFKLTEKGQTVLETNTIYYQRILYRFFRRFKSCKNYIKYFELKEKRLEQNYLRTNLIKTREHKCILCDKYLPLCLLETAHLKPRCIITTTNLYNNNIVEFMCRYCHTLYDNGFLSITNSILHISSELTADFDLSYPSDKKIITYNSQNAAFFEFHFKTIFRP</sequence>
<reference evidence="1" key="1">
    <citation type="journal article" date="2020" name="Nature">
        <title>Giant virus diversity and host interactions through global metagenomics.</title>
        <authorList>
            <person name="Schulz F."/>
            <person name="Roux S."/>
            <person name="Paez-Espino D."/>
            <person name="Jungbluth S."/>
            <person name="Walsh D.A."/>
            <person name="Denef V.J."/>
            <person name="McMahon K.D."/>
            <person name="Konstantinidis K.T."/>
            <person name="Eloe-Fadrosh E.A."/>
            <person name="Kyrpides N.C."/>
            <person name="Woyke T."/>
        </authorList>
    </citation>
    <scope>NUCLEOTIDE SEQUENCE</scope>
    <source>
        <strain evidence="1">GVMAG-M-3300023174-60</strain>
    </source>
</reference>
<dbReference type="EMBL" id="MN739678">
    <property type="protein sequence ID" value="QHT20493.1"/>
    <property type="molecule type" value="Genomic_DNA"/>
</dbReference>